<gene>
    <name evidence="2" type="ORF">GRI68_12525</name>
</gene>
<dbReference type="EMBL" id="WTYR01000001">
    <property type="protein sequence ID" value="MXP11004.1"/>
    <property type="molecule type" value="Genomic_DNA"/>
</dbReference>
<dbReference type="Proteomes" id="UP000429229">
    <property type="component" value="Unassembled WGS sequence"/>
</dbReference>
<reference evidence="2 3" key="1">
    <citation type="submission" date="2019-12" db="EMBL/GenBank/DDBJ databases">
        <title>Genomic-based taxomic classification of the family Erythrobacteraceae.</title>
        <authorList>
            <person name="Xu L."/>
        </authorList>
    </citation>
    <scope>NUCLEOTIDE SEQUENCE [LARGE SCALE GENOMIC DNA]</scope>
    <source>
        <strain evidence="2 3">LMG 29519</strain>
    </source>
</reference>
<dbReference type="InterPro" id="IPR005939">
    <property type="entry name" value="BLH_phosphatase-like"/>
</dbReference>
<protein>
    <submittedName>
        <fullName evidence="2">TIGR01244 family phosphatase</fullName>
    </submittedName>
</protein>
<dbReference type="GO" id="GO:0016787">
    <property type="term" value="F:hydrolase activity"/>
    <property type="evidence" value="ECO:0007669"/>
    <property type="project" value="InterPro"/>
</dbReference>
<organism evidence="2 3">
    <name type="scientific">Alteriqipengyuania halimionae</name>
    <dbReference type="NCBI Taxonomy" id="1926630"/>
    <lineage>
        <taxon>Bacteria</taxon>
        <taxon>Pseudomonadati</taxon>
        <taxon>Pseudomonadota</taxon>
        <taxon>Alphaproteobacteria</taxon>
        <taxon>Sphingomonadales</taxon>
        <taxon>Erythrobacteraceae</taxon>
        <taxon>Alteriqipengyuania</taxon>
    </lineage>
</organism>
<dbReference type="InterPro" id="IPR029021">
    <property type="entry name" value="Prot-tyrosine_phosphatase-like"/>
</dbReference>
<sequence>MSKFRPLSATVFVSPQIAPADIAEAKAQGVTLVINNRPDGEEAGQVPGAEIEAAAKTLGLDCVAIPIASSFDAASVDAMRNALADNAGKTLAYCRSGTRSAHLWALAQARDGVPLDTVKQAGADAGYDLSRVDGLLGQLG</sequence>
<feature type="domain" description="Beta-lactamase hydrolase-like protein phosphatase-like" evidence="1">
    <location>
        <begin position="4"/>
        <end position="109"/>
    </location>
</feature>
<keyword evidence="3" id="KW-1185">Reference proteome</keyword>
<name>A0A6I4U6H0_9SPHN</name>
<evidence type="ECO:0000313" key="2">
    <source>
        <dbReference type="EMBL" id="MXP11004.1"/>
    </source>
</evidence>
<dbReference type="NCBIfam" id="TIGR01244">
    <property type="entry name" value="TIGR01244 family sulfur transferase"/>
    <property type="match status" value="1"/>
</dbReference>
<dbReference type="AlphaFoldDB" id="A0A6I4U6H0"/>
<dbReference type="RefSeq" id="WP_160617581.1">
    <property type="nucleotide sequence ID" value="NZ_WTYR01000001.1"/>
</dbReference>
<dbReference type="OrthoDB" id="9805710at2"/>
<dbReference type="Pfam" id="PF04273">
    <property type="entry name" value="BLH_phosphatase"/>
    <property type="match status" value="1"/>
</dbReference>
<evidence type="ECO:0000313" key="3">
    <source>
        <dbReference type="Proteomes" id="UP000429229"/>
    </source>
</evidence>
<accession>A0A6I4U6H0</accession>
<comment type="caution">
    <text evidence="2">The sequence shown here is derived from an EMBL/GenBank/DDBJ whole genome shotgun (WGS) entry which is preliminary data.</text>
</comment>
<evidence type="ECO:0000259" key="1">
    <source>
        <dbReference type="Pfam" id="PF04273"/>
    </source>
</evidence>
<dbReference type="SUPFAM" id="SSF52799">
    <property type="entry name" value="(Phosphotyrosine protein) phosphatases II"/>
    <property type="match status" value="1"/>
</dbReference>
<dbReference type="Gene3D" id="3.90.190.10">
    <property type="entry name" value="Protein tyrosine phosphatase superfamily"/>
    <property type="match status" value="1"/>
</dbReference>
<proteinExistence type="predicted"/>